<protein>
    <recommendedName>
        <fullName evidence="2">BUB1 N-terminal domain-containing protein</fullName>
    </recommendedName>
</protein>
<sequence length="821" mass="92254">MEWELSKENVQPLRKGRKVEVLNETLRAKEESPAAPKICERQRRLMVEAIDNYEGDDPLQPWLQLIRWVKDTYPAGGHQSELLPVVEACTRTFQDDERYKSDIRYLRVWVLYADLCKEPQEIYQFLEARSIGQDHALFYEAYATYKEICKSHSKANEIYELGLRRGAQPTTRLQGMYQSFLKRMMQRNERKLQEDQEDSFEPDKVRHFGEIKTSQTRSSARNPSIVQDQQRRKIQQPQVPRSGIGIFVDDEFSSGARPSSVAQATSVRAPASTTWKNLGTQKEIKKENDQLPSKWTETKLPRVGKVLKHVEAHPPIEVFVDEECEEAQARMKAKNAAVSSTTLRQRVDGVCDLRRDQEALQKNPLLHFTESEKPSTASLLRRDPRGNAREQASDGSENGDHLQLVGSEIYKSVEDGHESSFEEARLSRWKAPLHSLNHNSVSSPRSSAEKAKLIEKSLNMFQSKSGRQQSPSSNLSDKEPSRASRGNSHRVSADDSVANFMPPQSNKSSISRVSSASSMDEPPAFACTMPISQFSINGEETVAIKKYAEELIINGGRSNELHHGLIDQTMTSKECLQDILSMFNRPLSCEKPAQRKARVTNPSRSGPINSNAGFEVFVDDLDDGFDIPRPQKTTVNKNKAAFQVFNDEENDPNQGKKGGFEVFVDEELSAPPPRNNSKLQKNSKPFEIFQDEELPPKKPAKGGFEVFVDEDVKVARPPTRKPSSGPARGSFDVFVDDDLDIQGLKTSQDTGFSKPSSKGSSSGAPKGSFQVYTDEEAAPAPRNVERRIPKTKPVSKPTSGFSIFVDDDVASQPVRKPSIRR</sequence>
<feature type="region of interest" description="Disordered" evidence="1">
    <location>
        <begin position="191"/>
        <end position="239"/>
    </location>
</feature>
<dbReference type="PANTHER" id="PTHR14030">
    <property type="entry name" value="MITOTIC CHECKPOINT SERINE/THREONINE-PROTEIN KINASE BUB1"/>
    <property type="match status" value="1"/>
</dbReference>
<accession>A0A8T0INX1</accession>
<feature type="compositionally biased region" description="Low complexity" evidence="1">
    <location>
        <begin position="753"/>
        <end position="768"/>
    </location>
</feature>
<name>A0A8T0INX1_CERPU</name>
<feature type="compositionally biased region" description="Basic and acidic residues" evidence="1">
    <location>
        <begin position="201"/>
        <end position="210"/>
    </location>
</feature>
<dbReference type="AlphaFoldDB" id="A0A8T0INX1"/>
<dbReference type="PROSITE" id="PS51489">
    <property type="entry name" value="BUB1_N"/>
    <property type="match status" value="1"/>
</dbReference>
<feature type="compositionally biased region" description="Polar residues" evidence="1">
    <location>
        <begin position="212"/>
        <end position="224"/>
    </location>
</feature>
<feature type="region of interest" description="Disordered" evidence="1">
    <location>
        <begin position="370"/>
        <end position="402"/>
    </location>
</feature>
<keyword evidence="4" id="KW-1185">Reference proteome</keyword>
<evidence type="ECO:0000313" key="3">
    <source>
        <dbReference type="EMBL" id="KAG0584278.1"/>
    </source>
</evidence>
<dbReference type="GO" id="GO:0032991">
    <property type="term" value="C:protein-containing complex"/>
    <property type="evidence" value="ECO:0007669"/>
    <property type="project" value="UniProtKB-ARBA"/>
</dbReference>
<evidence type="ECO:0000256" key="1">
    <source>
        <dbReference type="SAM" id="MobiDB-lite"/>
    </source>
</evidence>
<dbReference type="GO" id="GO:0004672">
    <property type="term" value="F:protein kinase activity"/>
    <property type="evidence" value="ECO:0007669"/>
    <property type="project" value="TreeGrafter"/>
</dbReference>
<dbReference type="FunFam" id="1.25.40.430:FF:000003">
    <property type="entry name" value="Checkpoint serine/threonine-protein kinase BUB1"/>
    <property type="match status" value="1"/>
</dbReference>
<dbReference type="InterPro" id="IPR013212">
    <property type="entry name" value="Mad3/Bub1_I"/>
</dbReference>
<evidence type="ECO:0000313" key="4">
    <source>
        <dbReference type="Proteomes" id="UP000822688"/>
    </source>
</evidence>
<reference evidence="3" key="1">
    <citation type="submission" date="2020-06" db="EMBL/GenBank/DDBJ databases">
        <title>WGS assembly of Ceratodon purpureus strain R40.</title>
        <authorList>
            <person name="Carey S.B."/>
            <person name="Jenkins J."/>
            <person name="Shu S."/>
            <person name="Lovell J.T."/>
            <person name="Sreedasyam A."/>
            <person name="Maumus F."/>
            <person name="Tiley G.P."/>
            <person name="Fernandez-Pozo N."/>
            <person name="Barry K."/>
            <person name="Chen C."/>
            <person name="Wang M."/>
            <person name="Lipzen A."/>
            <person name="Daum C."/>
            <person name="Saski C.A."/>
            <person name="Payton A.C."/>
            <person name="Mcbreen J.C."/>
            <person name="Conrad R.E."/>
            <person name="Kollar L.M."/>
            <person name="Olsson S."/>
            <person name="Huttunen S."/>
            <person name="Landis J.B."/>
            <person name="Wickett N.J."/>
            <person name="Johnson M.G."/>
            <person name="Rensing S.A."/>
            <person name="Grimwood J."/>
            <person name="Schmutz J."/>
            <person name="Mcdaniel S.F."/>
        </authorList>
    </citation>
    <scope>NUCLEOTIDE SEQUENCE</scope>
    <source>
        <strain evidence="3">R40</strain>
    </source>
</reference>
<dbReference type="Pfam" id="PF08311">
    <property type="entry name" value="Mad3_BUB1_I"/>
    <property type="match status" value="1"/>
</dbReference>
<dbReference type="EMBL" id="CM026423">
    <property type="protein sequence ID" value="KAG0584278.1"/>
    <property type="molecule type" value="Genomic_DNA"/>
</dbReference>
<dbReference type="GO" id="GO:0007094">
    <property type="term" value="P:mitotic spindle assembly checkpoint signaling"/>
    <property type="evidence" value="ECO:0007669"/>
    <property type="project" value="InterPro"/>
</dbReference>
<feature type="region of interest" description="Disordered" evidence="1">
    <location>
        <begin position="667"/>
        <end position="821"/>
    </location>
</feature>
<organism evidence="3 4">
    <name type="scientific">Ceratodon purpureus</name>
    <name type="common">Fire moss</name>
    <name type="synonym">Dicranum purpureum</name>
    <dbReference type="NCBI Taxonomy" id="3225"/>
    <lineage>
        <taxon>Eukaryota</taxon>
        <taxon>Viridiplantae</taxon>
        <taxon>Streptophyta</taxon>
        <taxon>Embryophyta</taxon>
        <taxon>Bryophyta</taxon>
        <taxon>Bryophytina</taxon>
        <taxon>Bryopsida</taxon>
        <taxon>Dicranidae</taxon>
        <taxon>Pseudoditrichales</taxon>
        <taxon>Ditrichaceae</taxon>
        <taxon>Ceratodon</taxon>
    </lineage>
</organism>
<feature type="compositionally biased region" description="Polar residues" evidence="1">
    <location>
        <begin position="461"/>
        <end position="475"/>
    </location>
</feature>
<dbReference type="PANTHER" id="PTHR14030:SF4">
    <property type="entry name" value="BUB1 KINASE, ISOFORM A-RELATED"/>
    <property type="match status" value="1"/>
</dbReference>
<dbReference type="Gene3D" id="1.25.40.430">
    <property type="match status" value="1"/>
</dbReference>
<feature type="domain" description="BUB1 N-terminal" evidence="2">
    <location>
        <begin position="46"/>
        <end position="202"/>
    </location>
</feature>
<dbReference type="SMART" id="SM00777">
    <property type="entry name" value="Mad3_BUB1_I"/>
    <property type="match status" value="1"/>
</dbReference>
<dbReference type="GO" id="GO:0051754">
    <property type="term" value="P:meiotic sister chromatid cohesion, centromeric"/>
    <property type="evidence" value="ECO:0007669"/>
    <property type="project" value="TreeGrafter"/>
</dbReference>
<dbReference type="Proteomes" id="UP000822688">
    <property type="component" value="Chromosome 3"/>
</dbReference>
<gene>
    <name evidence="3" type="ORF">KC19_3G199100</name>
</gene>
<comment type="caution">
    <text evidence="3">The sequence shown here is derived from an EMBL/GenBank/DDBJ whole genome shotgun (WGS) entry which is preliminary data.</text>
</comment>
<dbReference type="InterPro" id="IPR015661">
    <property type="entry name" value="Bub1/Mad3"/>
</dbReference>
<feature type="region of interest" description="Disordered" evidence="1">
    <location>
        <begin position="461"/>
        <end position="521"/>
    </location>
</feature>
<evidence type="ECO:0000259" key="2">
    <source>
        <dbReference type="PROSITE" id="PS51489"/>
    </source>
</evidence>
<feature type="compositionally biased region" description="Basic and acidic residues" evidence="1">
    <location>
        <begin position="380"/>
        <end position="392"/>
    </location>
</feature>
<feature type="compositionally biased region" description="Low complexity" evidence="1">
    <location>
        <begin position="505"/>
        <end position="518"/>
    </location>
</feature>
<proteinExistence type="predicted"/>